<dbReference type="AlphaFoldDB" id="A0AAD4KEE8"/>
<comment type="caution">
    <text evidence="1">The sequence shown here is derived from an EMBL/GenBank/DDBJ whole genome shotgun (WGS) entry which is preliminary data.</text>
</comment>
<dbReference type="EMBL" id="JAJTJA010000017">
    <property type="protein sequence ID" value="KAH8688842.1"/>
    <property type="molecule type" value="Genomic_DNA"/>
</dbReference>
<protein>
    <submittedName>
        <fullName evidence="1">Uncharacterized protein</fullName>
    </submittedName>
</protein>
<dbReference type="RefSeq" id="XP_046065314.1">
    <property type="nucleotide sequence ID" value="XM_046219220.1"/>
</dbReference>
<proteinExistence type="predicted"/>
<reference evidence="1" key="1">
    <citation type="submission" date="2021-12" db="EMBL/GenBank/DDBJ databases">
        <title>Convergent genome expansion in fungi linked to evolution of root-endophyte symbiosis.</title>
        <authorList>
            <consortium name="DOE Joint Genome Institute"/>
            <person name="Ke Y.-H."/>
            <person name="Bonito G."/>
            <person name="Liao H.-L."/>
            <person name="Looney B."/>
            <person name="Rojas-Flechas A."/>
            <person name="Nash J."/>
            <person name="Hameed K."/>
            <person name="Schadt C."/>
            <person name="Martin F."/>
            <person name="Crous P.W."/>
            <person name="Miettinen O."/>
            <person name="Magnuson J.K."/>
            <person name="Labbe J."/>
            <person name="Jacobson D."/>
            <person name="Doktycz M.J."/>
            <person name="Veneault-Fourrey C."/>
            <person name="Kuo A."/>
            <person name="Mondo S."/>
            <person name="Calhoun S."/>
            <person name="Riley R."/>
            <person name="Ohm R."/>
            <person name="LaButti K."/>
            <person name="Andreopoulos B."/>
            <person name="Pangilinan J."/>
            <person name="Nolan M."/>
            <person name="Tritt A."/>
            <person name="Clum A."/>
            <person name="Lipzen A."/>
            <person name="Daum C."/>
            <person name="Barry K."/>
            <person name="Grigoriev I.V."/>
            <person name="Vilgalys R."/>
        </authorList>
    </citation>
    <scope>NUCLEOTIDE SEQUENCE</scope>
    <source>
        <strain evidence="1">PMI_201</strain>
    </source>
</reference>
<sequence>MPDHADSHSEFAQSDQKNAQFTTAIVCKNCNITYKRRSDYIRHLIPKIKCPAESCSQAYRNDKLKDFLSHMMKSYPHLDIQSSTDYFKAMQEVNIAPIGGLCTKVPRVAPAARRVDYGLERSNNSCFTNEQPNTIPKNPTTISSQFSHALFPAEIGFNSALQSGYIEFEKFEYPSSPLFSISPGSHDGICGPPTLTASTLIREISTTAEEWAAIPSILESHSTFTQSLSILVACLCALYLENGQVKVIDNTGENVIPFPAIIPPSSE</sequence>
<evidence type="ECO:0000313" key="1">
    <source>
        <dbReference type="EMBL" id="KAH8688842.1"/>
    </source>
</evidence>
<organism evidence="1 2">
    <name type="scientific">Talaromyces proteolyticus</name>
    <dbReference type="NCBI Taxonomy" id="1131652"/>
    <lineage>
        <taxon>Eukaryota</taxon>
        <taxon>Fungi</taxon>
        <taxon>Dikarya</taxon>
        <taxon>Ascomycota</taxon>
        <taxon>Pezizomycotina</taxon>
        <taxon>Eurotiomycetes</taxon>
        <taxon>Eurotiomycetidae</taxon>
        <taxon>Eurotiales</taxon>
        <taxon>Trichocomaceae</taxon>
        <taxon>Talaromyces</taxon>
        <taxon>Talaromyces sect. Bacilispori</taxon>
    </lineage>
</organism>
<gene>
    <name evidence="1" type="ORF">BGW36DRAFT_412789</name>
</gene>
<accession>A0AAD4KEE8</accession>
<name>A0AAD4KEE8_9EURO</name>
<evidence type="ECO:0000313" key="2">
    <source>
        <dbReference type="Proteomes" id="UP001201262"/>
    </source>
</evidence>
<keyword evidence="2" id="KW-1185">Reference proteome</keyword>
<dbReference type="Proteomes" id="UP001201262">
    <property type="component" value="Unassembled WGS sequence"/>
</dbReference>
<dbReference type="GeneID" id="70249507"/>